<comment type="caution">
    <text evidence="1">The sequence shown here is derived from an EMBL/GenBank/DDBJ whole genome shotgun (WGS) entry which is preliminary data.</text>
</comment>
<evidence type="ECO:0000313" key="1">
    <source>
        <dbReference type="EMBL" id="TDD97593.1"/>
    </source>
</evidence>
<name>A0A4R5CH25_9ACTN</name>
<sequence length="123" mass="13567">MSDTLNDLAPWPATEADVTAESLARYLAVRAQAHQTHRKTASSPEGREWATSATVDMFGLVKLLRILQEVAPETADEAAKGLWSDWQDGAPVDEWLWSWLTEYGIDPEAVNRAAVDLSRTEAA</sequence>
<accession>A0A4R5CH25</accession>
<dbReference type="AlphaFoldDB" id="A0A4R5CH25"/>
<dbReference type="Proteomes" id="UP000294513">
    <property type="component" value="Unassembled WGS sequence"/>
</dbReference>
<reference evidence="1 2" key="1">
    <citation type="submission" date="2019-03" db="EMBL/GenBank/DDBJ databases">
        <title>Draft genome sequences of novel Actinobacteria.</title>
        <authorList>
            <person name="Sahin N."/>
            <person name="Ay H."/>
            <person name="Saygin H."/>
        </authorList>
    </citation>
    <scope>NUCLEOTIDE SEQUENCE [LARGE SCALE GENOMIC DNA]</scope>
    <source>
        <strain evidence="1 2">H3C3</strain>
    </source>
</reference>
<proteinExistence type="predicted"/>
<protein>
    <submittedName>
        <fullName evidence="1">Uncharacterized protein</fullName>
    </submittedName>
</protein>
<dbReference type="EMBL" id="SMKU01000002">
    <property type="protein sequence ID" value="TDD97593.1"/>
    <property type="molecule type" value="Genomic_DNA"/>
</dbReference>
<gene>
    <name evidence="1" type="ORF">E1298_00760</name>
</gene>
<keyword evidence="2" id="KW-1185">Reference proteome</keyword>
<dbReference type="RefSeq" id="WP_131888755.1">
    <property type="nucleotide sequence ID" value="NZ_SMKU01000002.1"/>
</dbReference>
<organism evidence="1 2">
    <name type="scientific">Actinomadura rubrisoli</name>
    <dbReference type="NCBI Taxonomy" id="2530368"/>
    <lineage>
        <taxon>Bacteria</taxon>
        <taxon>Bacillati</taxon>
        <taxon>Actinomycetota</taxon>
        <taxon>Actinomycetes</taxon>
        <taxon>Streptosporangiales</taxon>
        <taxon>Thermomonosporaceae</taxon>
        <taxon>Actinomadura</taxon>
    </lineage>
</organism>
<dbReference type="OrthoDB" id="4764814at2"/>
<evidence type="ECO:0000313" key="2">
    <source>
        <dbReference type="Proteomes" id="UP000294513"/>
    </source>
</evidence>